<sequence length="275" mass="29696">MSKLLAMLTTFAVPLTDAPSVLEPANDWSVEHSDGRCLLSRSFGTGADRIVFGLGLYPVTGADQIVLIEPAREAKSIKPTEARLVLNPGRDRETVYGVAVPREEGGSITKFAVPVALTDGVRGGERVVIRTEGRRYDLPLSDMGAAFAAAERCQNDLMRKWGLDPDLATAVVTPAEPVGSPASWLSANDYPRDAQIREPTRKVVARAEIDAQGAVTNCAVVQSSGAEALDQVTCEVVVRNRVRFRPARNAAGEAVPSIWIQGFCWLRWPDSLCIP</sequence>
<accession>A0ABW8YN96</accession>
<dbReference type="InterPro" id="IPR037682">
    <property type="entry name" value="TonB_C"/>
</dbReference>
<dbReference type="InterPro" id="IPR006260">
    <property type="entry name" value="TonB/TolA_C"/>
</dbReference>
<gene>
    <name evidence="6" type="ORF">ABS767_07970</name>
</gene>
<reference evidence="6 7" key="1">
    <citation type="submission" date="2024-06" db="EMBL/GenBank/DDBJ databases">
        <authorList>
            <person name="Kaempfer P."/>
            <person name="Viver T."/>
        </authorList>
    </citation>
    <scope>NUCLEOTIDE SEQUENCE [LARGE SCALE GENOMIC DNA]</scope>
    <source>
        <strain evidence="6 7">ST-64</strain>
    </source>
</reference>
<evidence type="ECO:0000313" key="7">
    <source>
        <dbReference type="Proteomes" id="UP001629244"/>
    </source>
</evidence>
<name>A0ABW8YN96_9SPHN</name>
<protein>
    <submittedName>
        <fullName evidence="6">TonB family protein</fullName>
    </submittedName>
</protein>
<dbReference type="Gene3D" id="3.30.1150.10">
    <property type="match status" value="1"/>
</dbReference>
<dbReference type="Proteomes" id="UP001629244">
    <property type="component" value="Unassembled WGS sequence"/>
</dbReference>
<dbReference type="EMBL" id="JBELQC010000001">
    <property type="protein sequence ID" value="MFL9840892.1"/>
    <property type="molecule type" value="Genomic_DNA"/>
</dbReference>
<evidence type="ECO:0000256" key="3">
    <source>
        <dbReference type="ARBA" id="ARBA00022989"/>
    </source>
</evidence>
<dbReference type="RefSeq" id="WP_408077813.1">
    <property type="nucleotide sequence ID" value="NZ_JBELQC010000001.1"/>
</dbReference>
<proteinExistence type="predicted"/>
<evidence type="ECO:0000313" key="6">
    <source>
        <dbReference type="EMBL" id="MFL9840892.1"/>
    </source>
</evidence>
<evidence type="ECO:0000259" key="5">
    <source>
        <dbReference type="PROSITE" id="PS52015"/>
    </source>
</evidence>
<evidence type="ECO:0000256" key="1">
    <source>
        <dbReference type="ARBA" id="ARBA00004167"/>
    </source>
</evidence>
<evidence type="ECO:0000256" key="2">
    <source>
        <dbReference type="ARBA" id="ARBA00022692"/>
    </source>
</evidence>
<keyword evidence="7" id="KW-1185">Reference proteome</keyword>
<organism evidence="6 7">
    <name type="scientific">Sphingomonas plantiphila</name>
    <dbReference type="NCBI Taxonomy" id="3163295"/>
    <lineage>
        <taxon>Bacteria</taxon>
        <taxon>Pseudomonadati</taxon>
        <taxon>Pseudomonadota</taxon>
        <taxon>Alphaproteobacteria</taxon>
        <taxon>Sphingomonadales</taxon>
        <taxon>Sphingomonadaceae</taxon>
        <taxon>Sphingomonas</taxon>
    </lineage>
</organism>
<keyword evidence="4" id="KW-0472">Membrane</keyword>
<evidence type="ECO:0000256" key="4">
    <source>
        <dbReference type="ARBA" id="ARBA00023136"/>
    </source>
</evidence>
<comment type="subcellular location">
    <subcellularLocation>
        <location evidence="1">Membrane</location>
        <topology evidence="1">Single-pass membrane protein</topology>
    </subcellularLocation>
</comment>
<comment type="caution">
    <text evidence="6">The sequence shown here is derived from an EMBL/GenBank/DDBJ whole genome shotgun (WGS) entry which is preliminary data.</text>
</comment>
<keyword evidence="3" id="KW-1133">Transmembrane helix</keyword>
<keyword evidence="2" id="KW-0812">Transmembrane</keyword>
<dbReference type="Pfam" id="PF03544">
    <property type="entry name" value="TonB_C"/>
    <property type="match status" value="1"/>
</dbReference>
<dbReference type="SUPFAM" id="SSF74653">
    <property type="entry name" value="TolA/TonB C-terminal domain"/>
    <property type="match status" value="1"/>
</dbReference>
<dbReference type="NCBIfam" id="TIGR01352">
    <property type="entry name" value="tonB_Cterm"/>
    <property type="match status" value="1"/>
</dbReference>
<dbReference type="PROSITE" id="PS52015">
    <property type="entry name" value="TONB_CTD"/>
    <property type="match status" value="1"/>
</dbReference>
<feature type="domain" description="TonB C-terminal" evidence="5">
    <location>
        <begin position="175"/>
        <end position="275"/>
    </location>
</feature>